<name>A0A0C9TXZ1_SPHS4</name>
<sequence length="214" mass="23775">MKEWVAEYTKLGKDQKDVLLKAMKTDIDSLIMKGTEIVSKLKEKGNLNGGRDGVGSSLIDVTKCPESSLSKWGVAPFVGGERSHIVKFVKDLGGEVLMHMKNLADNMQMGGNVDLKLYFDLLKYLEAVIRTMLFSSKKRLFNFEGHKSHTHILTYKTAEIFGDILAYIDHSFGSGSVDGLLVEEWKKFLSLLVAEWGTPFGAPIIQGERPDGFG</sequence>
<evidence type="ECO:0000313" key="1">
    <source>
        <dbReference type="EMBL" id="KIJ26704.1"/>
    </source>
</evidence>
<protein>
    <submittedName>
        <fullName evidence="1">Uncharacterized protein</fullName>
    </submittedName>
</protein>
<gene>
    <name evidence="1" type="ORF">M422DRAFT_272213</name>
</gene>
<evidence type="ECO:0000313" key="2">
    <source>
        <dbReference type="Proteomes" id="UP000054279"/>
    </source>
</evidence>
<dbReference type="HOGENOM" id="CLU_1289666_0_0_1"/>
<keyword evidence="2" id="KW-1185">Reference proteome</keyword>
<proteinExistence type="predicted"/>
<reference evidence="1 2" key="1">
    <citation type="submission" date="2014-06" db="EMBL/GenBank/DDBJ databases">
        <title>Evolutionary Origins and Diversification of the Mycorrhizal Mutualists.</title>
        <authorList>
            <consortium name="DOE Joint Genome Institute"/>
            <consortium name="Mycorrhizal Genomics Consortium"/>
            <person name="Kohler A."/>
            <person name="Kuo A."/>
            <person name="Nagy L.G."/>
            <person name="Floudas D."/>
            <person name="Copeland A."/>
            <person name="Barry K.W."/>
            <person name="Cichocki N."/>
            <person name="Veneault-Fourrey C."/>
            <person name="LaButti K."/>
            <person name="Lindquist E.A."/>
            <person name="Lipzen A."/>
            <person name="Lundell T."/>
            <person name="Morin E."/>
            <person name="Murat C."/>
            <person name="Riley R."/>
            <person name="Ohm R."/>
            <person name="Sun H."/>
            <person name="Tunlid A."/>
            <person name="Henrissat B."/>
            <person name="Grigoriev I.V."/>
            <person name="Hibbett D.S."/>
            <person name="Martin F."/>
        </authorList>
    </citation>
    <scope>NUCLEOTIDE SEQUENCE [LARGE SCALE GENOMIC DNA]</scope>
    <source>
        <strain evidence="1 2">SS14</strain>
    </source>
</reference>
<dbReference type="AlphaFoldDB" id="A0A0C9TXZ1"/>
<organism evidence="1 2">
    <name type="scientific">Sphaerobolus stellatus (strain SS14)</name>
    <dbReference type="NCBI Taxonomy" id="990650"/>
    <lineage>
        <taxon>Eukaryota</taxon>
        <taxon>Fungi</taxon>
        <taxon>Dikarya</taxon>
        <taxon>Basidiomycota</taxon>
        <taxon>Agaricomycotina</taxon>
        <taxon>Agaricomycetes</taxon>
        <taxon>Phallomycetidae</taxon>
        <taxon>Geastrales</taxon>
        <taxon>Sphaerobolaceae</taxon>
        <taxon>Sphaerobolus</taxon>
    </lineage>
</organism>
<dbReference type="EMBL" id="KN837360">
    <property type="protein sequence ID" value="KIJ26704.1"/>
    <property type="molecule type" value="Genomic_DNA"/>
</dbReference>
<dbReference type="Proteomes" id="UP000054279">
    <property type="component" value="Unassembled WGS sequence"/>
</dbReference>
<accession>A0A0C9TXZ1</accession>